<evidence type="ECO:0000313" key="3">
    <source>
        <dbReference type="EMBL" id="XCG62679.1"/>
    </source>
</evidence>
<gene>
    <name evidence="3" type="ORF">ABLG96_15780</name>
</gene>
<dbReference type="PANTHER" id="PTHR33608">
    <property type="entry name" value="BLL2464 PROTEIN"/>
    <property type="match status" value="1"/>
</dbReference>
<organism evidence="3">
    <name type="scientific">Nakamurella sp. A5-74</name>
    <dbReference type="NCBI Taxonomy" id="3158264"/>
    <lineage>
        <taxon>Bacteria</taxon>
        <taxon>Bacillati</taxon>
        <taxon>Actinomycetota</taxon>
        <taxon>Actinomycetes</taxon>
        <taxon>Nakamurellales</taxon>
        <taxon>Nakamurellaceae</taxon>
        <taxon>Nakamurella</taxon>
    </lineage>
</organism>
<proteinExistence type="predicted"/>
<protein>
    <submittedName>
        <fullName evidence="3">DUF58 domain-containing protein</fullName>
    </submittedName>
</protein>
<evidence type="ECO:0000256" key="1">
    <source>
        <dbReference type="SAM" id="MobiDB-lite"/>
    </source>
</evidence>
<dbReference type="AlphaFoldDB" id="A0AAU8DKN5"/>
<dbReference type="PANTHER" id="PTHR33608:SF14">
    <property type="entry name" value="POSSIBLE CONSERVED SECRETED PROTEIN"/>
    <property type="match status" value="1"/>
</dbReference>
<accession>A0AAU8DKN5</accession>
<feature type="domain" description="DUF58" evidence="2">
    <location>
        <begin position="228"/>
        <end position="271"/>
    </location>
</feature>
<reference evidence="3" key="1">
    <citation type="submission" date="2024-05" db="EMBL/GenBank/DDBJ databases">
        <authorList>
            <person name="Cai S.Y."/>
            <person name="Jin L.M."/>
            <person name="Li H.R."/>
        </authorList>
    </citation>
    <scope>NUCLEOTIDE SEQUENCE</scope>
    <source>
        <strain evidence="3">A5-74</strain>
    </source>
</reference>
<name>A0AAU8DKN5_9ACTN</name>
<dbReference type="RefSeq" id="WP_353648294.1">
    <property type="nucleotide sequence ID" value="NZ_CP159218.1"/>
</dbReference>
<dbReference type="InterPro" id="IPR002881">
    <property type="entry name" value="DUF58"/>
</dbReference>
<feature type="region of interest" description="Disordered" evidence="1">
    <location>
        <begin position="1"/>
        <end position="24"/>
    </location>
</feature>
<sequence>MTVTDRTPARARHAPGVGEAPAAPPGPWRRTAAFYRVLTVAVFGTGLALGTGRPDLVVLAAPIVLAGALTLPGTLRLRWGGTAADPGSRAGIARGMVAAARLSVRIELSGVREAELVTVRVPESTRNPVGEMATLPGGTALEERSDSLTVLQDVRVRGWGSSLISRPDLLAITADGLLRVGPGRAAEISQMVLPGIRVQDPLPLPPIIGGWAGSHVSRRPGQGSDLIDLRDYAPGDRMRSVHWRAYARRGKLYTRRTLSEAEAEIALCLDVRHVLGPRDISEPTGRLEQAVAGGRALLSRVGDEGRRRRLEERHERWDALEQSQWNSLDLTVQAVTAVAAAHLGGGDRVSVQTVDVYRRMLRHGSGKRQIDRVRYFLSGLVSRSVRLLDVEHWLLRPGAVVVLFSPLTDDAAVDAARAARARGHRVIVIDTLPLQGILAASELRDTRTLGLLSIARGLRVERVLAAGIPVLHWEEGSIDTQMAKALVGLRARR</sequence>
<evidence type="ECO:0000259" key="2">
    <source>
        <dbReference type="Pfam" id="PF01882"/>
    </source>
</evidence>
<dbReference type="EMBL" id="CP159218">
    <property type="protein sequence ID" value="XCG62679.1"/>
    <property type="molecule type" value="Genomic_DNA"/>
</dbReference>
<dbReference type="Pfam" id="PF01882">
    <property type="entry name" value="DUF58"/>
    <property type="match status" value="1"/>
</dbReference>